<evidence type="ECO:0000256" key="4">
    <source>
        <dbReference type="ARBA" id="ARBA00022452"/>
    </source>
</evidence>
<evidence type="ECO:0000256" key="5">
    <source>
        <dbReference type="ARBA" id="ARBA00022692"/>
    </source>
</evidence>
<dbReference type="RefSeq" id="WP_405274490.1">
    <property type="nucleotide sequence ID" value="NZ_CP144380.1"/>
</dbReference>
<dbReference type="EMBL" id="JBBHLI010000010">
    <property type="protein sequence ID" value="MEK9502248.1"/>
    <property type="molecule type" value="Genomic_DNA"/>
</dbReference>
<dbReference type="InterPro" id="IPR003423">
    <property type="entry name" value="OMP_efflux"/>
</dbReference>
<evidence type="ECO:0000256" key="7">
    <source>
        <dbReference type="ARBA" id="ARBA00023237"/>
    </source>
</evidence>
<evidence type="ECO:0000256" key="3">
    <source>
        <dbReference type="ARBA" id="ARBA00022448"/>
    </source>
</evidence>
<comment type="caution">
    <text evidence="8">The sequence shown here is derived from an EMBL/GenBank/DDBJ whole genome shotgun (WGS) entry which is preliminary data.</text>
</comment>
<keyword evidence="5" id="KW-0812">Transmembrane</keyword>
<dbReference type="SUPFAM" id="SSF56954">
    <property type="entry name" value="Outer membrane efflux proteins (OEP)"/>
    <property type="match status" value="1"/>
</dbReference>
<dbReference type="InterPro" id="IPR051906">
    <property type="entry name" value="TolC-like"/>
</dbReference>
<dbReference type="Pfam" id="PF02321">
    <property type="entry name" value="OEP"/>
    <property type="match status" value="2"/>
</dbReference>
<keyword evidence="4" id="KW-1134">Transmembrane beta strand</keyword>
<evidence type="ECO:0000256" key="1">
    <source>
        <dbReference type="ARBA" id="ARBA00004442"/>
    </source>
</evidence>
<protein>
    <submittedName>
        <fullName evidence="8">TolC family protein</fullName>
    </submittedName>
</protein>
<keyword evidence="3" id="KW-0813">Transport</keyword>
<dbReference type="PANTHER" id="PTHR30026">
    <property type="entry name" value="OUTER MEMBRANE PROTEIN TOLC"/>
    <property type="match status" value="1"/>
</dbReference>
<dbReference type="Proteomes" id="UP001484239">
    <property type="component" value="Unassembled WGS sequence"/>
</dbReference>
<keyword evidence="9" id="KW-1185">Reference proteome</keyword>
<evidence type="ECO:0000256" key="6">
    <source>
        <dbReference type="ARBA" id="ARBA00023136"/>
    </source>
</evidence>
<organism evidence="8 9">
    <name type="scientific">Gaopeijia maritima</name>
    <dbReference type="NCBI Taxonomy" id="3119007"/>
    <lineage>
        <taxon>Bacteria</taxon>
        <taxon>Pseudomonadati</taxon>
        <taxon>Gemmatimonadota</taxon>
        <taxon>Longimicrobiia</taxon>
        <taxon>Gaopeijiales</taxon>
        <taxon>Gaopeijiaceae</taxon>
        <taxon>Gaopeijia</taxon>
    </lineage>
</organism>
<name>A0ABU9EBZ6_9BACT</name>
<keyword evidence="6" id="KW-0472">Membrane</keyword>
<reference evidence="8 9" key="1">
    <citation type="submission" date="2024-02" db="EMBL/GenBank/DDBJ databases">
        <title>A novel Gemmatimonadota bacterium.</title>
        <authorList>
            <person name="Du Z.-J."/>
            <person name="Ye Y.-Q."/>
        </authorList>
    </citation>
    <scope>NUCLEOTIDE SEQUENCE [LARGE SCALE GENOMIC DNA]</scope>
    <source>
        <strain evidence="8 9">DH-20</strain>
    </source>
</reference>
<keyword evidence="7" id="KW-0998">Cell outer membrane</keyword>
<comment type="similarity">
    <text evidence="2">Belongs to the outer membrane factor (OMF) (TC 1.B.17) family.</text>
</comment>
<dbReference type="PANTHER" id="PTHR30026:SF20">
    <property type="entry name" value="OUTER MEMBRANE PROTEIN TOLC"/>
    <property type="match status" value="1"/>
</dbReference>
<proteinExistence type="inferred from homology"/>
<accession>A0ABU9EBZ6</accession>
<gene>
    <name evidence="8" type="ORF">WI372_14740</name>
</gene>
<dbReference type="Gene3D" id="1.20.1600.10">
    <property type="entry name" value="Outer membrane efflux proteins (OEP)"/>
    <property type="match status" value="1"/>
</dbReference>
<evidence type="ECO:0000256" key="2">
    <source>
        <dbReference type="ARBA" id="ARBA00007613"/>
    </source>
</evidence>
<comment type="subcellular location">
    <subcellularLocation>
        <location evidence="1">Cell outer membrane</location>
    </subcellularLocation>
</comment>
<evidence type="ECO:0000313" key="8">
    <source>
        <dbReference type="EMBL" id="MEK9502248.1"/>
    </source>
</evidence>
<evidence type="ECO:0000313" key="9">
    <source>
        <dbReference type="Proteomes" id="UP001484239"/>
    </source>
</evidence>
<sequence>MFPAHPWTIRRTLGLLPVLLLALAPALPLQGQGVPTAPAFLSLDEAIELARRHNPGYMAAQNDLSAAEWGVKAAYGQLLPSASASAGLGWQGSGAQRIGNLTLQDLGVGTQPNYYTSNYSLGLGYSINGAVFYGLSAAKANRDQTAAAIDQARLDLDTRVTLSYLDVLRQKEAVELAGQQLERAEFNLRLVQGQAEVGSATGLAVNQAEVQVGRAEVALIQAENSVATATFRLLQTIGLRPSPAVALTTAFEVSPPTWSEADLLDMALGTNPVLQSRRFGRDAARDGVGSARSSYFPSLNLSVGWSGFTRQASNTDLLVAQAQASSASSFASCQNTNELYSRLADPLPSLDCSGLTFSDADRQQIISGNDVFPFDFTRSPPSASLSISVPIFQGFARQQQVEVAQARLDDTEYQLREQEIALQADVAIRLAQLETAYRSVELEERNQDYADEQLRLAREQYRVGLIPFLDLVEAETVKVQADRDLLNAVYAYHDALTNLEAVVGQSLRGN</sequence>